<dbReference type="AlphaFoldDB" id="A0A3M2M146"/>
<evidence type="ECO:0000256" key="6">
    <source>
        <dbReference type="ARBA" id="ARBA00022603"/>
    </source>
</evidence>
<evidence type="ECO:0000256" key="10">
    <source>
        <dbReference type="ARBA" id="ARBA00031323"/>
    </source>
</evidence>
<comment type="caution">
    <text evidence="12">The sequence shown here is derived from an EMBL/GenBank/DDBJ whole genome shotgun (WGS) entry which is preliminary data.</text>
</comment>
<protein>
    <recommendedName>
        <fullName evidence="4">Protein-L-isoaspartate O-methyltransferase</fullName>
        <ecNumber evidence="3">2.1.1.77</ecNumber>
    </recommendedName>
    <alternativeName>
        <fullName evidence="11">L-isoaspartyl protein carboxyl methyltransferase</fullName>
    </alternativeName>
    <alternativeName>
        <fullName evidence="9">Protein L-isoaspartyl methyltransferase</fullName>
    </alternativeName>
    <alternativeName>
        <fullName evidence="10">Protein-beta-aspartate methyltransferase</fullName>
    </alternativeName>
</protein>
<evidence type="ECO:0000256" key="5">
    <source>
        <dbReference type="ARBA" id="ARBA00022490"/>
    </source>
</evidence>
<evidence type="ECO:0000256" key="3">
    <source>
        <dbReference type="ARBA" id="ARBA00011890"/>
    </source>
</evidence>
<proteinExistence type="inferred from homology"/>
<keyword evidence="5" id="KW-0963">Cytoplasm</keyword>
<dbReference type="GO" id="GO:0032259">
    <property type="term" value="P:methylation"/>
    <property type="evidence" value="ECO:0007669"/>
    <property type="project" value="UniProtKB-KW"/>
</dbReference>
<dbReference type="RefSeq" id="WP_122195343.1">
    <property type="nucleotide sequence ID" value="NZ_JBHSKC010000012.1"/>
</dbReference>
<name>A0A3M2M146_9ACTN</name>
<keyword evidence="13" id="KW-1185">Reference proteome</keyword>
<evidence type="ECO:0000256" key="4">
    <source>
        <dbReference type="ARBA" id="ARBA00013346"/>
    </source>
</evidence>
<dbReference type="GO" id="GO:0004719">
    <property type="term" value="F:protein-L-isoaspartate (D-aspartate) O-methyltransferase activity"/>
    <property type="evidence" value="ECO:0007669"/>
    <property type="project" value="UniProtKB-EC"/>
</dbReference>
<evidence type="ECO:0000256" key="9">
    <source>
        <dbReference type="ARBA" id="ARBA00030757"/>
    </source>
</evidence>
<dbReference type="CDD" id="cd02440">
    <property type="entry name" value="AdoMet_MTases"/>
    <property type="match status" value="1"/>
</dbReference>
<evidence type="ECO:0000313" key="13">
    <source>
        <dbReference type="Proteomes" id="UP000282674"/>
    </source>
</evidence>
<evidence type="ECO:0000256" key="7">
    <source>
        <dbReference type="ARBA" id="ARBA00022679"/>
    </source>
</evidence>
<dbReference type="GO" id="GO:0005737">
    <property type="term" value="C:cytoplasm"/>
    <property type="evidence" value="ECO:0007669"/>
    <property type="project" value="UniProtKB-SubCell"/>
</dbReference>
<dbReference type="EMBL" id="RFFG01000026">
    <property type="protein sequence ID" value="RMI43347.1"/>
    <property type="molecule type" value="Genomic_DNA"/>
</dbReference>
<evidence type="ECO:0000256" key="8">
    <source>
        <dbReference type="ARBA" id="ARBA00022691"/>
    </source>
</evidence>
<dbReference type="EC" id="2.1.1.77" evidence="3"/>
<dbReference type="InterPro" id="IPR027573">
    <property type="entry name" value="Methyltran_FxLD"/>
</dbReference>
<sequence length="409" mass="43583">MTTLSNHKPTAGELRADLTARLVQQGLVAPGTPIESALREVPRDRFVPGVPLADAYADTPVYTKYDGTGANISAASQPGIVAMMLGQLDAQPGHAILEAGAGTGYNAALMGHIVGPAGRVVTIDVDEDLVDGARAHLTDADVTNVTAILGDGALGHPEGAPYDRVIATVGAWEVPAPWLEQTARDGRLVVPVRLRGTASRSIAFERTRDAWSSVDSRLAVFMPLRGIGDDPRRTVHLTPESDVALQIHKDQQADGTALAGIFTTPRHEAWTGARFGHTTSMEWMELWLSLTLPNPLMRMQVQPAAKERGTVTPLFGWGAMATTSGSSLAYLTSRRGQEDVEVGVVGHGPDGAALADQVANQVQTFNTHWRNRTASFALPDPGTDLGSSTPGTGRFVLQRPHRPIVVTWE</sequence>
<organism evidence="12 13">
    <name type="scientific">Actinomadura harenae</name>
    <dbReference type="NCBI Taxonomy" id="2483351"/>
    <lineage>
        <taxon>Bacteria</taxon>
        <taxon>Bacillati</taxon>
        <taxon>Actinomycetota</taxon>
        <taxon>Actinomycetes</taxon>
        <taxon>Streptosporangiales</taxon>
        <taxon>Thermomonosporaceae</taxon>
        <taxon>Actinomadura</taxon>
    </lineage>
</organism>
<dbReference type="Proteomes" id="UP000282674">
    <property type="component" value="Unassembled WGS sequence"/>
</dbReference>
<dbReference type="SUPFAM" id="SSF53335">
    <property type="entry name" value="S-adenosyl-L-methionine-dependent methyltransferases"/>
    <property type="match status" value="1"/>
</dbReference>
<dbReference type="InterPro" id="IPR029063">
    <property type="entry name" value="SAM-dependent_MTases_sf"/>
</dbReference>
<keyword evidence="7 12" id="KW-0808">Transferase</keyword>
<gene>
    <name evidence="12" type="primary">fxlM</name>
    <name evidence="12" type="ORF">EBO15_16880</name>
</gene>
<dbReference type="PANTHER" id="PTHR11579">
    <property type="entry name" value="PROTEIN-L-ISOASPARTATE O-METHYLTRANSFERASE"/>
    <property type="match status" value="1"/>
</dbReference>
<dbReference type="Pfam" id="PF01135">
    <property type="entry name" value="PCMT"/>
    <property type="match status" value="1"/>
</dbReference>
<dbReference type="InterPro" id="IPR000682">
    <property type="entry name" value="PCMT"/>
</dbReference>
<comment type="subcellular location">
    <subcellularLocation>
        <location evidence="1">Cytoplasm</location>
    </subcellularLocation>
</comment>
<accession>A0A3M2M146</accession>
<reference evidence="12 13" key="1">
    <citation type="submission" date="2018-10" db="EMBL/GenBank/DDBJ databases">
        <title>Isolation from soil.</title>
        <authorList>
            <person name="Hu J."/>
        </authorList>
    </citation>
    <scope>NUCLEOTIDE SEQUENCE [LARGE SCALE GENOMIC DNA]</scope>
    <source>
        <strain evidence="12 13">NEAU-Ht49</strain>
    </source>
</reference>
<keyword evidence="6 12" id="KW-0489">Methyltransferase</keyword>
<dbReference type="PANTHER" id="PTHR11579:SF0">
    <property type="entry name" value="PROTEIN-L-ISOASPARTATE(D-ASPARTATE) O-METHYLTRANSFERASE"/>
    <property type="match status" value="1"/>
</dbReference>
<dbReference type="NCBIfam" id="TIGR04364">
    <property type="entry name" value="methyltran_FxLD"/>
    <property type="match status" value="1"/>
</dbReference>
<evidence type="ECO:0000256" key="1">
    <source>
        <dbReference type="ARBA" id="ARBA00004496"/>
    </source>
</evidence>
<dbReference type="Gene3D" id="3.40.50.150">
    <property type="entry name" value="Vaccinia Virus protein VP39"/>
    <property type="match status" value="1"/>
</dbReference>
<evidence type="ECO:0000256" key="2">
    <source>
        <dbReference type="ARBA" id="ARBA00005369"/>
    </source>
</evidence>
<evidence type="ECO:0000256" key="11">
    <source>
        <dbReference type="ARBA" id="ARBA00031350"/>
    </source>
</evidence>
<keyword evidence="8" id="KW-0949">S-adenosyl-L-methionine</keyword>
<comment type="similarity">
    <text evidence="2">Belongs to the methyltransferase superfamily. L-isoaspartyl/D-aspartyl protein methyltransferase family.</text>
</comment>
<evidence type="ECO:0000313" key="12">
    <source>
        <dbReference type="EMBL" id="RMI43347.1"/>
    </source>
</evidence>
<dbReference type="OrthoDB" id="4035289at2"/>